<keyword evidence="4" id="KW-1185">Reference proteome</keyword>
<name>A0A0K0EBJ8_STRER</name>
<dbReference type="PANTHER" id="PTHR11461:SF211">
    <property type="entry name" value="GH10112P-RELATED"/>
    <property type="match status" value="1"/>
</dbReference>
<dbReference type="Proteomes" id="UP000035681">
    <property type="component" value="Unplaced"/>
</dbReference>
<dbReference type="WBParaSite" id="SSTP_0000687100.1">
    <property type="protein sequence ID" value="SSTP_0000687100.1"/>
    <property type="gene ID" value="SSTP_0000687100"/>
</dbReference>
<proteinExistence type="inferred from homology"/>
<dbReference type="InterPro" id="IPR042185">
    <property type="entry name" value="Serpin_sf_2"/>
</dbReference>
<dbReference type="WBParaSite" id="TCONS_00007885.p1">
    <property type="protein sequence ID" value="TCONS_00007885.p1"/>
    <property type="gene ID" value="XLOC_005895"/>
</dbReference>
<sequence>MRASFISNDQISLALNISKEINKINEDSFVYSPISLILSLVLLLSGSRGETEGQIKNFISPTFSKNEIFNYYSAVYNKLSDDDLFVTLKAFNKGFLTEEYEIKNEYKDFIENYFNGSIEQISFCDVPHSIEKINNIVNKETNGSISKVIEANDINSNMKFILLSALYFKGDWHVKFEETDTQVAPFFTSPNSSKEIYLMSLEDKFNYFENDAFQMIQLPYIGKNMKMIIVLPKTKFIHDNFIKEHLSLNDIEYGFNNSRKIFIKVMIPKFDIATTVNFTPILKNLGIIDAFNDLTSNFNGISSNSSLYLDDVKQKAKIEVTETGTKAAAITSIKLTLFSGAEINNGEVKVFRADHAFSFYIIDKMFNIYFSGIFK</sequence>
<dbReference type="AlphaFoldDB" id="A0A0K0EBJ8"/>
<evidence type="ECO:0000259" key="3">
    <source>
        <dbReference type="SMART" id="SM00093"/>
    </source>
</evidence>
<reference evidence="5" key="1">
    <citation type="submission" date="2015-08" db="UniProtKB">
        <authorList>
            <consortium name="WormBaseParasite"/>
        </authorList>
    </citation>
    <scope>IDENTIFICATION</scope>
</reference>
<evidence type="ECO:0000256" key="2">
    <source>
        <dbReference type="RuleBase" id="RU000411"/>
    </source>
</evidence>
<dbReference type="PANTHER" id="PTHR11461">
    <property type="entry name" value="SERINE PROTEASE INHIBITOR, SERPIN"/>
    <property type="match status" value="1"/>
</dbReference>
<dbReference type="InterPro" id="IPR036186">
    <property type="entry name" value="Serpin_sf"/>
</dbReference>
<dbReference type="GO" id="GO:0004867">
    <property type="term" value="F:serine-type endopeptidase inhibitor activity"/>
    <property type="evidence" value="ECO:0007669"/>
    <property type="project" value="InterPro"/>
</dbReference>
<dbReference type="STRING" id="6248.A0A0K0EBJ8"/>
<protein>
    <submittedName>
        <fullName evidence="5 6">SERPIN domain-containing protein</fullName>
    </submittedName>
</protein>
<dbReference type="GO" id="GO:0005615">
    <property type="term" value="C:extracellular space"/>
    <property type="evidence" value="ECO:0007669"/>
    <property type="project" value="InterPro"/>
</dbReference>
<organism evidence="5">
    <name type="scientific">Strongyloides stercoralis</name>
    <name type="common">Threadworm</name>
    <dbReference type="NCBI Taxonomy" id="6248"/>
    <lineage>
        <taxon>Eukaryota</taxon>
        <taxon>Metazoa</taxon>
        <taxon>Ecdysozoa</taxon>
        <taxon>Nematoda</taxon>
        <taxon>Chromadorea</taxon>
        <taxon>Rhabditida</taxon>
        <taxon>Tylenchina</taxon>
        <taxon>Panagrolaimomorpha</taxon>
        <taxon>Strongyloidoidea</taxon>
        <taxon>Strongyloididae</taxon>
        <taxon>Strongyloides</taxon>
    </lineage>
</organism>
<dbReference type="SMART" id="SM00093">
    <property type="entry name" value="SERPIN"/>
    <property type="match status" value="1"/>
</dbReference>
<dbReference type="Pfam" id="PF00079">
    <property type="entry name" value="Serpin"/>
    <property type="match status" value="1"/>
</dbReference>
<dbReference type="Gene3D" id="2.30.39.10">
    <property type="entry name" value="Alpha-1-antitrypsin, domain 1"/>
    <property type="match status" value="1"/>
</dbReference>
<comment type="similarity">
    <text evidence="1 2">Belongs to the serpin family.</text>
</comment>
<feature type="domain" description="Serpin" evidence="3">
    <location>
        <begin position="15"/>
        <end position="372"/>
    </location>
</feature>
<dbReference type="Gene3D" id="3.30.497.10">
    <property type="entry name" value="Antithrombin, subunit I, domain 2"/>
    <property type="match status" value="1"/>
</dbReference>
<dbReference type="SUPFAM" id="SSF56574">
    <property type="entry name" value="Serpins"/>
    <property type="match status" value="1"/>
</dbReference>
<dbReference type="InterPro" id="IPR023796">
    <property type="entry name" value="Serpin_dom"/>
</dbReference>
<dbReference type="CDD" id="cd00172">
    <property type="entry name" value="serpin"/>
    <property type="match status" value="1"/>
</dbReference>
<accession>A0A0K0EBJ8</accession>
<evidence type="ECO:0000256" key="1">
    <source>
        <dbReference type="ARBA" id="ARBA00009500"/>
    </source>
</evidence>
<evidence type="ECO:0000313" key="6">
    <source>
        <dbReference type="WBParaSite" id="TCONS_00007885.p1"/>
    </source>
</evidence>
<evidence type="ECO:0000313" key="4">
    <source>
        <dbReference type="Proteomes" id="UP000035681"/>
    </source>
</evidence>
<evidence type="ECO:0000313" key="5">
    <source>
        <dbReference type="WBParaSite" id="SSTP_0000687100.1"/>
    </source>
</evidence>
<dbReference type="InterPro" id="IPR042178">
    <property type="entry name" value="Serpin_sf_1"/>
</dbReference>
<dbReference type="InterPro" id="IPR000215">
    <property type="entry name" value="Serpin_fam"/>
</dbReference>